<dbReference type="Proteomes" id="UP000324222">
    <property type="component" value="Unassembled WGS sequence"/>
</dbReference>
<protein>
    <submittedName>
        <fullName evidence="3">Uncharacterized protein</fullName>
    </submittedName>
</protein>
<evidence type="ECO:0000256" key="2">
    <source>
        <dbReference type="SAM" id="SignalP"/>
    </source>
</evidence>
<feature type="compositionally biased region" description="Low complexity" evidence="1">
    <location>
        <begin position="33"/>
        <end position="49"/>
    </location>
</feature>
<feature type="compositionally biased region" description="Basic and acidic residues" evidence="1">
    <location>
        <begin position="51"/>
        <end position="64"/>
    </location>
</feature>
<organism evidence="3 4">
    <name type="scientific">Portunus trituberculatus</name>
    <name type="common">Swimming crab</name>
    <name type="synonym">Neptunus trituberculatus</name>
    <dbReference type="NCBI Taxonomy" id="210409"/>
    <lineage>
        <taxon>Eukaryota</taxon>
        <taxon>Metazoa</taxon>
        <taxon>Ecdysozoa</taxon>
        <taxon>Arthropoda</taxon>
        <taxon>Crustacea</taxon>
        <taxon>Multicrustacea</taxon>
        <taxon>Malacostraca</taxon>
        <taxon>Eumalacostraca</taxon>
        <taxon>Eucarida</taxon>
        <taxon>Decapoda</taxon>
        <taxon>Pleocyemata</taxon>
        <taxon>Brachyura</taxon>
        <taxon>Eubrachyura</taxon>
        <taxon>Portunoidea</taxon>
        <taxon>Portunidae</taxon>
        <taxon>Portuninae</taxon>
        <taxon>Portunus</taxon>
    </lineage>
</organism>
<accession>A0A5B7GFZ4</accession>
<feature type="chain" id="PRO_5022902399" evidence="2">
    <location>
        <begin position="18"/>
        <end position="144"/>
    </location>
</feature>
<name>A0A5B7GFZ4_PORTR</name>
<gene>
    <name evidence="3" type="ORF">E2C01_053276</name>
</gene>
<sequence>MALNLLLLLVIAVDGSAYFYPLVLQCQDSDNNSEISNSNDSDNNNNNSDGVHIESRDNRVEVKRQGGGGGDGAVSSTGRVGNWGQGWGAAPYGLRWGPTGGFRKVTSWERLGVIPSIYLRRNFPQMMSKFAPRARKTLVKVGGH</sequence>
<keyword evidence="4" id="KW-1185">Reference proteome</keyword>
<proteinExistence type="predicted"/>
<feature type="signal peptide" evidence="2">
    <location>
        <begin position="1"/>
        <end position="17"/>
    </location>
</feature>
<evidence type="ECO:0000256" key="1">
    <source>
        <dbReference type="SAM" id="MobiDB-lite"/>
    </source>
</evidence>
<evidence type="ECO:0000313" key="4">
    <source>
        <dbReference type="Proteomes" id="UP000324222"/>
    </source>
</evidence>
<evidence type="ECO:0000313" key="3">
    <source>
        <dbReference type="EMBL" id="MPC59260.1"/>
    </source>
</evidence>
<feature type="region of interest" description="Disordered" evidence="1">
    <location>
        <begin position="33"/>
        <end position="79"/>
    </location>
</feature>
<dbReference type="AlphaFoldDB" id="A0A5B7GFZ4"/>
<reference evidence="3 4" key="1">
    <citation type="submission" date="2019-05" db="EMBL/GenBank/DDBJ databases">
        <title>Another draft genome of Portunus trituberculatus and its Hox gene families provides insights of decapod evolution.</title>
        <authorList>
            <person name="Jeong J.-H."/>
            <person name="Song I."/>
            <person name="Kim S."/>
            <person name="Choi T."/>
            <person name="Kim D."/>
            <person name="Ryu S."/>
            <person name="Kim W."/>
        </authorList>
    </citation>
    <scope>NUCLEOTIDE SEQUENCE [LARGE SCALE GENOMIC DNA]</scope>
    <source>
        <tissue evidence="3">Muscle</tissue>
    </source>
</reference>
<dbReference type="EMBL" id="VSRR010016404">
    <property type="protein sequence ID" value="MPC59260.1"/>
    <property type="molecule type" value="Genomic_DNA"/>
</dbReference>
<comment type="caution">
    <text evidence="3">The sequence shown here is derived from an EMBL/GenBank/DDBJ whole genome shotgun (WGS) entry which is preliminary data.</text>
</comment>
<keyword evidence="2" id="KW-0732">Signal</keyword>